<name>A0A653ABW0_UNCDX</name>
<organism evidence="1">
    <name type="scientific">Uncultured Desulfatiglans sp</name>
    <dbReference type="NCBI Taxonomy" id="1748965"/>
    <lineage>
        <taxon>Bacteria</taxon>
        <taxon>Pseudomonadati</taxon>
        <taxon>Thermodesulfobacteriota</taxon>
        <taxon>Desulfobacteria</taxon>
        <taxon>Desulfatiglandales</taxon>
        <taxon>Desulfatiglandaceae</taxon>
        <taxon>Desulfatiglans</taxon>
        <taxon>environmental samples</taxon>
    </lineage>
</organism>
<proteinExistence type="predicted"/>
<evidence type="ECO:0000313" key="1">
    <source>
        <dbReference type="EMBL" id="VBB45485.1"/>
    </source>
</evidence>
<reference evidence="1" key="1">
    <citation type="submission" date="2018-07" db="EMBL/GenBank/DDBJ databases">
        <authorList>
            <consortium name="Genoscope - CEA"/>
            <person name="William W."/>
        </authorList>
    </citation>
    <scope>NUCLEOTIDE SEQUENCE</scope>
    <source>
        <strain evidence="1">IK1</strain>
    </source>
</reference>
<protein>
    <submittedName>
        <fullName evidence="1">Uncharacterized protein</fullName>
    </submittedName>
</protein>
<sequence>MLAIVALGNQPTMNISINPIAISHHSGLET</sequence>
<dbReference type="EMBL" id="UPXX01000029">
    <property type="protein sequence ID" value="VBB45485.1"/>
    <property type="molecule type" value="Genomic_DNA"/>
</dbReference>
<dbReference type="AlphaFoldDB" id="A0A653ABW0"/>
<gene>
    <name evidence="1" type="ORF">TRIP_B350436</name>
</gene>
<accession>A0A653ABW0</accession>